<dbReference type="Pfam" id="PF08282">
    <property type="entry name" value="Hydrolase_3"/>
    <property type="match status" value="1"/>
</dbReference>
<keyword evidence="2" id="KW-1185">Reference proteome</keyword>
<dbReference type="GO" id="GO:0005829">
    <property type="term" value="C:cytosol"/>
    <property type="evidence" value="ECO:0007669"/>
    <property type="project" value="TreeGrafter"/>
</dbReference>
<dbReference type="InterPro" id="IPR036412">
    <property type="entry name" value="HAD-like_sf"/>
</dbReference>
<dbReference type="NCBIfam" id="TIGR01484">
    <property type="entry name" value="HAD-SF-IIB"/>
    <property type="match status" value="1"/>
</dbReference>
<dbReference type="PROSITE" id="PS01229">
    <property type="entry name" value="COF_2"/>
    <property type="match status" value="1"/>
</dbReference>
<dbReference type="PANTHER" id="PTHR10000">
    <property type="entry name" value="PHOSPHOSERINE PHOSPHATASE"/>
    <property type="match status" value="1"/>
</dbReference>
<dbReference type="EMBL" id="JMKI01000006">
    <property type="protein sequence ID" value="KEJ93169.1"/>
    <property type="molecule type" value="Genomic_DNA"/>
</dbReference>
<dbReference type="AlphaFoldDB" id="A0A073ITS2"/>
<dbReference type="GO" id="GO:0000287">
    <property type="term" value="F:magnesium ion binding"/>
    <property type="evidence" value="ECO:0007669"/>
    <property type="project" value="TreeGrafter"/>
</dbReference>
<dbReference type="Gene3D" id="3.30.1240.10">
    <property type="match status" value="1"/>
</dbReference>
<evidence type="ECO:0000313" key="2">
    <source>
        <dbReference type="Proteomes" id="UP000027665"/>
    </source>
</evidence>
<gene>
    <name evidence="1" type="ORF">EH55_12750</name>
</gene>
<dbReference type="PANTHER" id="PTHR10000:SF8">
    <property type="entry name" value="HAD SUPERFAMILY HYDROLASE-LIKE, TYPE 3"/>
    <property type="match status" value="1"/>
</dbReference>
<dbReference type="NCBIfam" id="TIGR00099">
    <property type="entry name" value="Cof-subfamily"/>
    <property type="match status" value="1"/>
</dbReference>
<dbReference type="SFLD" id="SFLDG01140">
    <property type="entry name" value="C2.B:_Phosphomannomutase_and_P"/>
    <property type="match status" value="1"/>
</dbReference>
<evidence type="ECO:0008006" key="3">
    <source>
        <dbReference type="Google" id="ProtNLM"/>
    </source>
</evidence>
<dbReference type="OrthoDB" id="9781413at2"/>
<dbReference type="Gene3D" id="3.40.50.1000">
    <property type="entry name" value="HAD superfamily/HAD-like"/>
    <property type="match status" value="1"/>
</dbReference>
<dbReference type="InterPro" id="IPR000150">
    <property type="entry name" value="Cof"/>
</dbReference>
<dbReference type="RefSeq" id="WP_037974509.1">
    <property type="nucleotide sequence ID" value="NZ_CALIAO010000046.1"/>
</dbReference>
<dbReference type="SUPFAM" id="SSF56784">
    <property type="entry name" value="HAD-like"/>
    <property type="match status" value="1"/>
</dbReference>
<dbReference type="SFLD" id="SFLDS00003">
    <property type="entry name" value="Haloacid_Dehalogenase"/>
    <property type="match status" value="1"/>
</dbReference>
<reference evidence="1 2" key="1">
    <citation type="submission" date="2014-04" db="EMBL/GenBank/DDBJ databases">
        <title>Draft Genome Sequence of Synergistes jonesii.</title>
        <authorList>
            <person name="Coil D.A."/>
            <person name="Eisen J.A."/>
            <person name="Holland-Moritz H.E."/>
        </authorList>
    </citation>
    <scope>NUCLEOTIDE SEQUENCE [LARGE SCALE GENOMIC DNA]</scope>
    <source>
        <strain evidence="1 2">78-1</strain>
    </source>
</reference>
<dbReference type="STRING" id="2754.EH55_12750"/>
<name>A0A073ITS2_9BACT</name>
<sequence length="270" mass="29590">MVKARLIALDMDGTMLDGEGRLTARIKEAFRAAQLCGIKIVAATGRMYPSAMIHLREAGIKSASIFYNGALIRDTADGRTIYERRLGEGLTAEILNFFRKHGWYVQVYSDDRLIVVDDGDERCRYYENICGQKAVAYGEKFWESGLDSSKLLGISFDGAEFRKICEEVRGAFGERIYQATSWGSFVEIVHPAVNKAKALARVCDYYGIPREETIAIGDSGNDVEMIKWAGIGVAMGNSKDGVKAVADVIAPPNTEEGAARIIEKAVAAAL</sequence>
<accession>A0A073ITS2</accession>
<dbReference type="CDD" id="cd07516">
    <property type="entry name" value="HAD_Pase"/>
    <property type="match status" value="1"/>
</dbReference>
<dbReference type="InterPro" id="IPR023214">
    <property type="entry name" value="HAD_sf"/>
</dbReference>
<dbReference type="GO" id="GO:0016791">
    <property type="term" value="F:phosphatase activity"/>
    <property type="evidence" value="ECO:0007669"/>
    <property type="project" value="TreeGrafter"/>
</dbReference>
<comment type="caution">
    <text evidence="1">The sequence shown here is derived from an EMBL/GenBank/DDBJ whole genome shotgun (WGS) entry which is preliminary data.</text>
</comment>
<dbReference type="InterPro" id="IPR006379">
    <property type="entry name" value="HAD-SF_hydro_IIB"/>
</dbReference>
<organism evidence="1 2">
    <name type="scientific">Synergistes jonesii</name>
    <dbReference type="NCBI Taxonomy" id="2754"/>
    <lineage>
        <taxon>Bacteria</taxon>
        <taxon>Thermotogati</taxon>
        <taxon>Synergistota</taxon>
        <taxon>Synergistia</taxon>
        <taxon>Synergistales</taxon>
        <taxon>Synergistaceae</taxon>
        <taxon>Synergistes</taxon>
    </lineage>
</organism>
<dbReference type="GeneID" id="90982830"/>
<protein>
    <recommendedName>
        <fullName evidence="3">Hydrolase</fullName>
    </recommendedName>
</protein>
<evidence type="ECO:0000313" key="1">
    <source>
        <dbReference type="EMBL" id="KEJ93169.1"/>
    </source>
</evidence>
<proteinExistence type="predicted"/>
<dbReference type="Proteomes" id="UP000027665">
    <property type="component" value="Unassembled WGS sequence"/>
</dbReference>
<dbReference type="eggNOG" id="COG0561">
    <property type="taxonomic scope" value="Bacteria"/>
</dbReference>